<dbReference type="CDD" id="cd06257">
    <property type="entry name" value="DnaJ"/>
    <property type="match status" value="1"/>
</dbReference>
<evidence type="ECO:0000256" key="2">
    <source>
        <dbReference type="ARBA" id="ARBA00023125"/>
    </source>
</evidence>
<dbReference type="PRINTS" id="PR00625">
    <property type="entry name" value="JDOMAIN"/>
</dbReference>
<dbReference type="GO" id="GO:0005737">
    <property type="term" value="C:cytoplasm"/>
    <property type="evidence" value="ECO:0007669"/>
    <property type="project" value="TreeGrafter"/>
</dbReference>
<dbReference type="EMBL" id="CP041186">
    <property type="protein sequence ID" value="QDG53772.1"/>
    <property type="molecule type" value="Genomic_DNA"/>
</dbReference>
<dbReference type="Gene3D" id="2.60.260.20">
    <property type="entry name" value="Urease metallochaperone UreE, N-terminal domain"/>
    <property type="match status" value="2"/>
</dbReference>
<dbReference type="OrthoDB" id="9779889at2"/>
<dbReference type="SUPFAM" id="SSF49493">
    <property type="entry name" value="HSP40/DnaJ peptide-binding domain"/>
    <property type="match status" value="2"/>
</dbReference>
<dbReference type="SUPFAM" id="SSF46565">
    <property type="entry name" value="Chaperone J-domain"/>
    <property type="match status" value="1"/>
</dbReference>
<organism evidence="6 7">
    <name type="scientific">Persicimonas caeni</name>
    <dbReference type="NCBI Taxonomy" id="2292766"/>
    <lineage>
        <taxon>Bacteria</taxon>
        <taxon>Deltaproteobacteria</taxon>
        <taxon>Bradymonadales</taxon>
        <taxon>Bradymonadaceae</taxon>
        <taxon>Persicimonas</taxon>
    </lineage>
</organism>
<dbReference type="PROSITE" id="PS50076">
    <property type="entry name" value="DNAJ_2"/>
    <property type="match status" value="1"/>
</dbReference>
<evidence type="ECO:0000313" key="7">
    <source>
        <dbReference type="Proteomes" id="UP000315995"/>
    </source>
</evidence>
<dbReference type="Gene3D" id="1.10.287.110">
    <property type="entry name" value="DnaJ domain"/>
    <property type="match status" value="1"/>
</dbReference>
<dbReference type="RefSeq" id="WP_141200226.1">
    <property type="nucleotide sequence ID" value="NZ_CP041186.1"/>
</dbReference>
<evidence type="ECO:0000256" key="3">
    <source>
        <dbReference type="ARBA" id="ARBA00023186"/>
    </source>
</evidence>
<dbReference type="CDD" id="cd10747">
    <property type="entry name" value="DnaJ_C"/>
    <property type="match status" value="1"/>
</dbReference>
<reference evidence="6 7" key="1">
    <citation type="submission" date="2019-06" db="EMBL/GenBank/DDBJ databases">
        <title>Persicimonas caeni gen. nov., sp. nov., a predatory bacterium isolated from solar saltern.</title>
        <authorList>
            <person name="Wang S."/>
        </authorList>
    </citation>
    <scope>NUCLEOTIDE SEQUENCE [LARGE SCALE GENOMIC DNA]</scope>
    <source>
        <strain evidence="6 7">YN101</strain>
    </source>
</reference>
<evidence type="ECO:0000313" key="6">
    <source>
        <dbReference type="EMBL" id="QDG53772.1"/>
    </source>
</evidence>
<evidence type="ECO:0000259" key="5">
    <source>
        <dbReference type="PROSITE" id="PS50076"/>
    </source>
</evidence>
<dbReference type="AlphaFoldDB" id="A0A4Y6PZR8"/>
<feature type="region of interest" description="Disordered" evidence="4">
    <location>
        <begin position="147"/>
        <end position="169"/>
    </location>
</feature>
<evidence type="ECO:0000256" key="4">
    <source>
        <dbReference type="SAM" id="MobiDB-lite"/>
    </source>
</evidence>
<dbReference type="GO" id="GO:0003677">
    <property type="term" value="F:DNA binding"/>
    <property type="evidence" value="ECO:0007669"/>
    <property type="project" value="UniProtKB-KW"/>
</dbReference>
<dbReference type="InterPro" id="IPR008971">
    <property type="entry name" value="HSP40/DnaJ_pept-bd"/>
</dbReference>
<dbReference type="PANTHER" id="PTHR43096">
    <property type="entry name" value="DNAJ HOMOLOG 1, MITOCHONDRIAL-RELATED"/>
    <property type="match status" value="1"/>
</dbReference>
<keyword evidence="2" id="KW-0238">DNA-binding</keyword>
<dbReference type="Pfam" id="PF00226">
    <property type="entry name" value="DnaJ"/>
    <property type="match status" value="1"/>
</dbReference>
<name>A0A4Y6PZR8_PERCE</name>
<dbReference type="InterPro" id="IPR001623">
    <property type="entry name" value="DnaJ_domain"/>
</dbReference>
<evidence type="ECO:0000256" key="1">
    <source>
        <dbReference type="ARBA" id="ARBA00022490"/>
    </source>
</evidence>
<gene>
    <name evidence="6" type="ORF">FIV42_24420</name>
</gene>
<keyword evidence="3" id="KW-0143">Chaperone</keyword>
<dbReference type="FunFam" id="2.60.260.20:FF:000008">
    <property type="entry name" value="Curved DNA-binding protein"/>
    <property type="match status" value="1"/>
</dbReference>
<accession>A0A5B8YEL7</accession>
<dbReference type="Pfam" id="PF01556">
    <property type="entry name" value="DnaJ_C"/>
    <property type="match status" value="1"/>
</dbReference>
<dbReference type="InterPro" id="IPR018253">
    <property type="entry name" value="DnaJ_domain_CS"/>
</dbReference>
<dbReference type="PROSITE" id="PS00636">
    <property type="entry name" value="DNAJ_1"/>
    <property type="match status" value="1"/>
</dbReference>
<dbReference type="GO" id="GO:0042026">
    <property type="term" value="P:protein refolding"/>
    <property type="evidence" value="ECO:0007669"/>
    <property type="project" value="TreeGrafter"/>
</dbReference>
<dbReference type="FunFam" id="2.60.260.20:FF:000013">
    <property type="entry name" value="DnaJ subfamily B member 11"/>
    <property type="match status" value="1"/>
</dbReference>
<dbReference type="SMART" id="SM00271">
    <property type="entry name" value="DnaJ"/>
    <property type="match status" value="1"/>
</dbReference>
<accession>A0A4Y6PZR8</accession>
<dbReference type="InterPro" id="IPR002939">
    <property type="entry name" value="DnaJ_C"/>
</dbReference>
<dbReference type="Proteomes" id="UP000315995">
    <property type="component" value="Chromosome"/>
</dbReference>
<feature type="domain" description="J" evidence="5">
    <location>
        <begin position="7"/>
        <end position="71"/>
    </location>
</feature>
<keyword evidence="7" id="KW-1185">Reference proteome</keyword>
<dbReference type="InterPro" id="IPR036869">
    <property type="entry name" value="J_dom_sf"/>
</dbReference>
<proteinExistence type="predicted"/>
<protein>
    <submittedName>
        <fullName evidence="6">J domain-containing protein</fullName>
    </submittedName>
</protein>
<sequence>MSVEFEDYYKVLGVDRNASQQEIQKAFRKLAKKYHPDVSKEADAEEQFKKVNEAYEVLKDPETRQKYDQLGKNWKNFQGADGGFRPPPGWENMRANMGGASFEDLFGGAARGGGGGFSDFFNIFFGGGRAGAQAGGFDFQNMGGFAQGAPGGARGSTRAQQRKGRSREAQVTVSLEDVAGGAERKITVPVHERTPQGHVVQKTKRLNVKIPPGTTDGTVIRLQGQGEPGVGGGPAGDLRLEVKIAPHPDFEVDGHDLYTDLYVTPWEAALGAKVPVKTLDGEVTLTIPAGSQSGSKLRLRGKGLPKKAGKKKGNLYARLLVRVPDELSDRERELFEALAEASNFDPRQA</sequence>
<dbReference type="GO" id="GO:0051082">
    <property type="term" value="F:unfolded protein binding"/>
    <property type="evidence" value="ECO:0007669"/>
    <property type="project" value="InterPro"/>
</dbReference>
<dbReference type="PANTHER" id="PTHR43096:SF52">
    <property type="entry name" value="DNAJ HOMOLOG 1, MITOCHONDRIAL-RELATED"/>
    <property type="match status" value="1"/>
</dbReference>
<keyword evidence="1" id="KW-0963">Cytoplasm</keyword>